<dbReference type="GO" id="GO:0032259">
    <property type="term" value="P:methylation"/>
    <property type="evidence" value="ECO:0007669"/>
    <property type="project" value="UniProtKB-KW"/>
</dbReference>
<evidence type="ECO:0000313" key="12">
    <source>
        <dbReference type="Proteomes" id="UP000824241"/>
    </source>
</evidence>
<dbReference type="GO" id="GO:0003908">
    <property type="term" value="F:methylated-DNA-[protein]-cysteine S-methyltransferase activity"/>
    <property type="evidence" value="ECO:0007669"/>
    <property type="project" value="UniProtKB-EC"/>
</dbReference>
<feature type="domain" description="Methylguanine DNA methyltransferase ribonuclease-like" evidence="10">
    <location>
        <begin position="28"/>
        <end position="78"/>
    </location>
</feature>
<evidence type="ECO:0000256" key="1">
    <source>
        <dbReference type="ARBA" id="ARBA00001286"/>
    </source>
</evidence>
<evidence type="ECO:0000256" key="8">
    <source>
        <dbReference type="ARBA" id="ARBA00049348"/>
    </source>
</evidence>
<dbReference type="InterPro" id="IPR008332">
    <property type="entry name" value="MethylG_MeTrfase_N"/>
</dbReference>
<dbReference type="Pfam" id="PF02870">
    <property type="entry name" value="Methyltransf_1N"/>
    <property type="match status" value="1"/>
</dbReference>
<dbReference type="NCBIfam" id="TIGR00589">
    <property type="entry name" value="ogt"/>
    <property type="match status" value="1"/>
</dbReference>
<dbReference type="InterPro" id="IPR036388">
    <property type="entry name" value="WH-like_DNA-bd_sf"/>
</dbReference>
<gene>
    <name evidence="11" type="ORF">IAB37_03405</name>
</gene>
<dbReference type="Proteomes" id="UP000824241">
    <property type="component" value="Unassembled WGS sequence"/>
</dbReference>
<dbReference type="GO" id="GO:0006281">
    <property type="term" value="P:DNA repair"/>
    <property type="evidence" value="ECO:0007669"/>
    <property type="project" value="UniProtKB-KW"/>
</dbReference>
<keyword evidence="7" id="KW-0234">DNA repair</keyword>
<dbReference type="AlphaFoldDB" id="A0A9D1DX54"/>
<organism evidence="11 12">
    <name type="scientific">Candidatus Faecivivens stercoravium</name>
    <dbReference type="NCBI Taxonomy" id="2840803"/>
    <lineage>
        <taxon>Bacteria</taxon>
        <taxon>Bacillati</taxon>
        <taxon>Bacillota</taxon>
        <taxon>Clostridia</taxon>
        <taxon>Eubacteriales</taxon>
        <taxon>Oscillospiraceae</taxon>
        <taxon>Oscillospiraceae incertae sedis</taxon>
        <taxon>Candidatus Faecivivens</taxon>
    </lineage>
</organism>
<protein>
    <recommendedName>
        <fullName evidence="3">methylated-DNA--[protein]-cysteine S-methyltransferase</fullName>
        <ecNumber evidence="3">2.1.1.63</ecNumber>
    </recommendedName>
</protein>
<dbReference type="PANTHER" id="PTHR10815:SF13">
    <property type="entry name" value="METHYLATED-DNA--PROTEIN-CYSTEINE METHYLTRANSFERASE"/>
    <property type="match status" value="1"/>
</dbReference>
<evidence type="ECO:0000259" key="10">
    <source>
        <dbReference type="Pfam" id="PF02870"/>
    </source>
</evidence>
<evidence type="ECO:0000256" key="3">
    <source>
        <dbReference type="ARBA" id="ARBA00011918"/>
    </source>
</evidence>
<reference evidence="11" key="1">
    <citation type="submission" date="2020-10" db="EMBL/GenBank/DDBJ databases">
        <authorList>
            <person name="Gilroy R."/>
        </authorList>
    </citation>
    <scope>NUCLEOTIDE SEQUENCE</scope>
    <source>
        <strain evidence="11">CHK189-12415</strain>
    </source>
</reference>
<evidence type="ECO:0000256" key="6">
    <source>
        <dbReference type="ARBA" id="ARBA00022763"/>
    </source>
</evidence>
<dbReference type="SUPFAM" id="SSF46767">
    <property type="entry name" value="Methylated DNA-protein cysteine methyltransferase, C-terminal domain"/>
    <property type="match status" value="1"/>
</dbReference>
<name>A0A9D1DX54_9FIRM</name>
<keyword evidence="6" id="KW-0227">DNA damage</keyword>
<dbReference type="EMBL" id="DVHA01000110">
    <property type="protein sequence ID" value="HIR60602.1"/>
    <property type="molecule type" value="Genomic_DNA"/>
</dbReference>
<dbReference type="Gene3D" id="3.30.160.70">
    <property type="entry name" value="Methylated DNA-protein cysteine methyltransferase domain"/>
    <property type="match status" value="1"/>
</dbReference>
<dbReference type="PROSITE" id="PS00374">
    <property type="entry name" value="MGMT"/>
    <property type="match status" value="1"/>
</dbReference>
<dbReference type="Pfam" id="PF01035">
    <property type="entry name" value="DNA_binding_1"/>
    <property type="match status" value="1"/>
</dbReference>
<evidence type="ECO:0000256" key="4">
    <source>
        <dbReference type="ARBA" id="ARBA00022603"/>
    </source>
</evidence>
<accession>A0A9D1DX54</accession>
<dbReference type="Gene3D" id="1.10.10.10">
    <property type="entry name" value="Winged helix-like DNA-binding domain superfamily/Winged helix DNA-binding domain"/>
    <property type="match status" value="1"/>
</dbReference>
<dbReference type="InterPro" id="IPR036217">
    <property type="entry name" value="MethylDNA_cys_MeTrfase_DNAb"/>
</dbReference>
<dbReference type="SUPFAM" id="SSF53155">
    <property type="entry name" value="Methylated DNA-protein cysteine methyltransferase domain"/>
    <property type="match status" value="1"/>
</dbReference>
<proteinExistence type="inferred from homology"/>
<evidence type="ECO:0000259" key="9">
    <source>
        <dbReference type="Pfam" id="PF01035"/>
    </source>
</evidence>
<dbReference type="EC" id="2.1.1.63" evidence="3"/>
<dbReference type="InterPro" id="IPR014048">
    <property type="entry name" value="MethylDNA_cys_MeTrfase_DNA-bd"/>
</dbReference>
<evidence type="ECO:0000256" key="5">
    <source>
        <dbReference type="ARBA" id="ARBA00022679"/>
    </source>
</evidence>
<evidence type="ECO:0000256" key="7">
    <source>
        <dbReference type="ARBA" id="ARBA00023204"/>
    </source>
</evidence>
<comment type="catalytic activity">
    <reaction evidence="1">
        <text>a 4-O-methyl-thymidine in DNA + L-cysteinyl-[protein] = a thymidine in DNA + S-methyl-L-cysteinyl-[protein]</text>
        <dbReference type="Rhea" id="RHEA:53428"/>
        <dbReference type="Rhea" id="RHEA-COMP:10131"/>
        <dbReference type="Rhea" id="RHEA-COMP:10132"/>
        <dbReference type="Rhea" id="RHEA-COMP:13555"/>
        <dbReference type="Rhea" id="RHEA-COMP:13556"/>
        <dbReference type="ChEBI" id="CHEBI:29950"/>
        <dbReference type="ChEBI" id="CHEBI:82612"/>
        <dbReference type="ChEBI" id="CHEBI:137386"/>
        <dbReference type="ChEBI" id="CHEBI:137387"/>
        <dbReference type="EC" id="2.1.1.63"/>
    </reaction>
</comment>
<reference evidence="11" key="2">
    <citation type="journal article" date="2021" name="PeerJ">
        <title>Extensive microbial diversity within the chicken gut microbiome revealed by metagenomics and culture.</title>
        <authorList>
            <person name="Gilroy R."/>
            <person name="Ravi A."/>
            <person name="Getino M."/>
            <person name="Pursley I."/>
            <person name="Horton D.L."/>
            <person name="Alikhan N.F."/>
            <person name="Baker D."/>
            <person name="Gharbi K."/>
            <person name="Hall N."/>
            <person name="Watson M."/>
            <person name="Adriaenssens E.M."/>
            <person name="Foster-Nyarko E."/>
            <person name="Jarju S."/>
            <person name="Secka A."/>
            <person name="Antonio M."/>
            <person name="Oren A."/>
            <person name="Chaudhuri R.R."/>
            <person name="La Ragione R."/>
            <person name="Hildebrand F."/>
            <person name="Pallen M.J."/>
        </authorList>
    </citation>
    <scope>NUCLEOTIDE SEQUENCE</scope>
    <source>
        <strain evidence="11">CHK189-12415</strain>
    </source>
</reference>
<dbReference type="PANTHER" id="PTHR10815">
    <property type="entry name" value="METHYLATED-DNA--PROTEIN-CYSTEINE METHYLTRANSFERASE"/>
    <property type="match status" value="1"/>
</dbReference>
<dbReference type="CDD" id="cd06445">
    <property type="entry name" value="ATase"/>
    <property type="match status" value="1"/>
</dbReference>
<evidence type="ECO:0000256" key="2">
    <source>
        <dbReference type="ARBA" id="ARBA00008711"/>
    </source>
</evidence>
<evidence type="ECO:0000313" key="11">
    <source>
        <dbReference type="EMBL" id="HIR60602.1"/>
    </source>
</evidence>
<dbReference type="InterPro" id="IPR036631">
    <property type="entry name" value="MGMT_N_sf"/>
</dbReference>
<keyword evidence="5" id="KW-0808">Transferase</keyword>
<comment type="caution">
    <text evidence="11">The sequence shown here is derived from an EMBL/GenBank/DDBJ whole genome shotgun (WGS) entry which is preliminary data.</text>
</comment>
<dbReference type="InterPro" id="IPR001497">
    <property type="entry name" value="MethylDNA_cys_MeTrfase_AS"/>
</dbReference>
<dbReference type="FunFam" id="1.10.10.10:FF:000214">
    <property type="entry name" value="Methylated-DNA--protein-cysteine methyltransferase"/>
    <property type="match status" value="1"/>
</dbReference>
<comment type="catalytic activity">
    <reaction evidence="8">
        <text>a 6-O-methyl-2'-deoxyguanosine in DNA + L-cysteinyl-[protein] = S-methyl-L-cysteinyl-[protein] + a 2'-deoxyguanosine in DNA</text>
        <dbReference type="Rhea" id="RHEA:24000"/>
        <dbReference type="Rhea" id="RHEA-COMP:10131"/>
        <dbReference type="Rhea" id="RHEA-COMP:10132"/>
        <dbReference type="Rhea" id="RHEA-COMP:11367"/>
        <dbReference type="Rhea" id="RHEA-COMP:11368"/>
        <dbReference type="ChEBI" id="CHEBI:29950"/>
        <dbReference type="ChEBI" id="CHEBI:82612"/>
        <dbReference type="ChEBI" id="CHEBI:85445"/>
        <dbReference type="ChEBI" id="CHEBI:85448"/>
        <dbReference type="EC" id="2.1.1.63"/>
    </reaction>
</comment>
<sequence>MSNQPKISQICFTTPKSFSPETSFGIYASNGHITAITFSPPEFEQIFPEDMEVITEAKKQLSDYFTGKSKTFTLPLSLPKKGFYSQVWAHMLNVHYGETCSYSDLALAAGSPKGMRAVGSACRNNPIPIIVPCHRVLGKNGSLTGYAGGIELKRALLQLEGVEV</sequence>
<keyword evidence="4" id="KW-0489">Methyltransferase</keyword>
<feature type="domain" description="Methylated-DNA-[protein]-cysteine S-methyltransferase DNA binding" evidence="9">
    <location>
        <begin position="83"/>
        <end position="162"/>
    </location>
</feature>
<comment type="similarity">
    <text evidence="2">Belongs to the MGMT family.</text>
</comment>